<comment type="caution">
    <text evidence="3">The sequence shown here is derived from an EMBL/GenBank/DDBJ whole genome shotgun (WGS) entry which is preliminary data.</text>
</comment>
<dbReference type="PROSITE" id="PS51384">
    <property type="entry name" value="FAD_FR"/>
    <property type="match status" value="1"/>
</dbReference>
<gene>
    <name evidence="3" type="ORF">ACFQ2X_08035</name>
</gene>
<name>A0ABW3U7X1_9GAMM</name>
<dbReference type="InterPro" id="IPR039261">
    <property type="entry name" value="FNR_nucleotide-bd"/>
</dbReference>
<reference evidence="4" key="1">
    <citation type="journal article" date="2019" name="Int. J. Syst. Evol. Microbiol.">
        <title>The Global Catalogue of Microorganisms (GCM) 10K type strain sequencing project: providing services to taxonomists for standard genome sequencing and annotation.</title>
        <authorList>
            <consortium name="The Broad Institute Genomics Platform"/>
            <consortium name="The Broad Institute Genome Sequencing Center for Infectious Disease"/>
            <person name="Wu L."/>
            <person name="Ma J."/>
        </authorList>
    </citation>
    <scope>NUCLEOTIDE SEQUENCE [LARGE SCALE GENOMIC DNA]</scope>
    <source>
        <strain evidence="4">CCUG 54356</strain>
    </source>
</reference>
<dbReference type="EMBL" id="JBHTLR010000007">
    <property type="protein sequence ID" value="MFD1216542.1"/>
    <property type="molecule type" value="Genomic_DNA"/>
</dbReference>
<evidence type="ECO:0000259" key="2">
    <source>
        <dbReference type="PROSITE" id="PS51384"/>
    </source>
</evidence>
<organism evidence="3 4">
    <name type="scientific">Microbulbifer celer</name>
    <dbReference type="NCBI Taxonomy" id="435905"/>
    <lineage>
        <taxon>Bacteria</taxon>
        <taxon>Pseudomonadati</taxon>
        <taxon>Pseudomonadota</taxon>
        <taxon>Gammaproteobacteria</taxon>
        <taxon>Cellvibrionales</taxon>
        <taxon>Microbulbiferaceae</taxon>
        <taxon>Microbulbifer</taxon>
    </lineage>
</organism>
<evidence type="ECO:0000313" key="3">
    <source>
        <dbReference type="EMBL" id="MFD1216542.1"/>
    </source>
</evidence>
<dbReference type="PANTHER" id="PTHR30157">
    <property type="entry name" value="FERRIC REDUCTASE, NADPH-DEPENDENT"/>
    <property type="match status" value="1"/>
</dbReference>
<protein>
    <submittedName>
        <fullName evidence="3">Siderophore-interacting protein</fullName>
    </submittedName>
</protein>
<comment type="similarity">
    <text evidence="1">Belongs to the SIP oxidoreductase family.</text>
</comment>
<dbReference type="InterPro" id="IPR017927">
    <property type="entry name" value="FAD-bd_FR_type"/>
</dbReference>
<accession>A0ABW3U7X1</accession>
<evidence type="ECO:0000256" key="1">
    <source>
        <dbReference type="ARBA" id="ARBA00035644"/>
    </source>
</evidence>
<evidence type="ECO:0000313" key="4">
    <source>
        <dbReference type="Proteomes" id="UP001597264"/>
    </source>
</evidence>
<dbReference type="InterPro" id="IPR017938">
    <property type="entry name" value="Riboflavin_synthase-like_b-brl"/>
</dbReference>
<dbReference type="Pfam" id="PF08021">
    <property type="entry name" value="FAD_binding_9"/>
    <property type="match status" value="1"/>
</dbReference>
<dbReference type="Gene3D" id="3.40.50.80">
    <property type="entry name" value="Nucleotide-binding domain of ferredoxin-NADP reductase (FNR) module"/>
    <property type="match status" value="1"/>
</dbReference>
<dbReference type="SUPFAM" id="SSF63380">
    <property type="entry name" value="Riboflavin synthase domain-like"/>
    <property type="match status" value="1"/>
</dbReference>
<dbReference type="InterPro" id="IPR039374">
    <property type="entry name" value="SIP_fam"/>
</dbReference>
<dbReference type="Proteomes" id="UP001597264">
    <property type="component" value="Unassembled WGS sequence"/>
</dbReference>
<dbReference type="PANTHER" id="PTHR30157:SF0">
    <property type="entry name" value="NADPH-DEPENDENT FERRIC-CHELATE REDUCTASE"/>
    <property type="match status" value="1"/>
</dbReference>
<dbReference type="Pfam" id="PF04954">
    <property type="entry name" value="SIP"/>
    <property type="match status" value="1"/>
</dbReference>
<sequence length="249" mass="28068">MPKPAPRELEVIRRETITPHMLRITLGGEGLQGFPEDQESAYVKLLFEQGANERPLMRTYTIRQQRDNEIDIDFVVHDHPGPAGAWAMQAEPGQRIRVGGPGARKLINPEGDWFLLVGDMTALPAISVNLAALPADAKGHVILEVASESDRQDLICPPDMKVHWIVSPDPNAPGQALLDAVSELPWMEGNPAVWCACEFTTMRHLRELFRKERVVEPKRRYISSYWKHGLSEEQHKVVKREDEAIASVF</sequence>
<dbReference type="InterPro" id="IPR007037">
    <property type="entry name" value="SIP_rossman_dom"/>
</dbReference>
<dbReference type="CDD" id="cd06193">
    <property type="entry name" value="siderophore_interacting"/>
    <property type="match status" value="1"/>
</dbReference>
<feature type="domain" description="FAD-binding FR-type" evidence="2">
    <location>
        <begin position="4"/>
        <end position="108"/>
    </location>
</feature>
<dbReference type="InterPro" id="IPR013113">
    <property type="entry name" value="SIP_FAD-bd"/>
</dbReference>
<dbReference type="RefSeq" id="WP_230438651.1">
    <property type="nucleotide sequence ID" value="NZ_CP087715.1"/>
</dbReference>
<proteinExistence type="inferred from homology"/>
<keyword evidence="4" id="KW-1185">Reference proteome</keyword>
<dbReference type="Gene3D" id="2.40.30.10">
    <property type="entry name" value="Translation factors"/>
    <property type="match status" value="1"/>
</dbReference>